<dbReference type="AlphaFoldDB" id="A0AAV7Q5L8"/>
<evidence type="ECO:0000256" key="1">
    <source>
        <dbReference type="SAM" id="Phobius"/>
    </source>
</evidence>
<dbReference type="PANTHER" id="PTHR31193:SF1">
    <property type="entry name" value="TRANSMEMBRANE PROTEIN 268"/>
    <property type="match status" value="1"/>
</dbReference>
<feature type="transmembrane region" description="Helical" evidence="1">
    <location>
        <begin position="92"/>
        <end position="112"/>
    </location>
</feature>
<keyword evidence="1" id="KW-1133">Transmembrane helix</keyword>
<keyword evidence="1" id="KW-0812">Transmembrane</keyword>
<gene>
    <name evidence="2" type="ORF">NDU88_000981</name>
</gene>
<evidence type="ECO:0000313" key="2">
    <source>
        <dbReference type="EMBL" id="KAJ1134530.1"/>
    </source>
</evidence>
<organism evidence="2 3">
    <name type="scientific">Pleurodeles waltl</name>
    <name type="common">Iberian ribbed newt</name>
    <dbReference type="NCBI Taxonomy" id="8319"/>
    <lineage>
        <taxon>Eukaryota</taxon>
        <taxon>Metazoa</taxon>
        <taxon>Chordata</taxon>
        <taxon>Craniata</taxon>
        <taxon>Vertebrata</taxon>
        <taxon>Euteleostomi</taxon>
        <taxon>Amphibia</taxon>
        <taxon>Batrachia</taxon>
        <taxon>Caudata</taxon>
        <taxon>Salamandroidea</taxon>
        <taxon>Salamandridae</taxon>
        <taxon>Pleurodelinae</taxon>
        <taxon>Pleurodeles</taxon>
    </lineage>
</organism>
<proteinExistence type="predicted"/>
<accession>A0AAV7Q5L8</accession>
<evidence type="ECO:0008006" key="4">
    <source>
        <dbReference type="Google" id="ProtNLM"/>
    </source>
</evidence>
<keyword evidence="3" id="KW-1185">Reference proteome</keyword>
<sequence>MARRTEGYVSSEDEAVTGAAPCVEEEGVGCGPQGLYNGHLVLTMDTGSACWDPRFEYDQCREMLAQHGFQVPPEDLELPLRRALDSPEVRRFLFFSSTLFLTLLAPVLYLVIWCSLYSSFHLLGTPFLQNYFAAFCVMLSAVTVVVTGAIVLVLNHYHGKISVNTEVRLTQANELLRRHHLLVGLSDRMKNCTCQLFLTFCYFDASECLTQLTHLLDRKHESNRGLQRRMKRKFGRLCVVVIGDSGCPRPHGSRDECVDSEETPLLEAERDVEPGRPLSATTSSLACCLAPGGPPQAVASQLVSLHSALYVKLLVTRRLPRTSFSLHAKEAGVPCLCQFIESALTSICTL</sequence>
<comment type="caution">
    <text evidence="2">The sequence shown here is derived from an EMBL/GenBank/DDBJ whole genome shotgun (WGS) entry which is preliminary data.</text>
</comment>
<reference evidence="2" key="1">
    <citation type="journal article" date="2022" name="bioRxiv">
        <title>Sequencing and chromosome-scale assembly of the giantPleurodeles waltlgenome.</title>
        <authorList>
            <person name="Brown T."/>
            <person name="Elewa A."/>
            <person name="Iarovenko S."/>
            <person name="Subramanian E."/>
            <person name="Araus A.J."/>
            <person name="Petzold A."/>
            <person name="Susuki M."/>
            <person name="Suzuki K.-i.T."/>
            <person name="Hayashi T."/>
            <person name="Toyoda A."/>
            <person name="Oliveira C."/>
            <person name="Osipova E."/>
            <person name="Leigh N.D."/>
            <person name="Simon A."/>
            <person name="Yun M.H."/>
        </authorList>
    </citation>
    <scope>NUCLEOTIDE SEQUENCE</scope>
    <source>
        <strain evidence="2">20211129_DDA</strain>
        <tissue evidence="2">Liver</tissue>
    </source>
</reference>
<evidence type="ECO:0000313" key="3">
    <source>
        <dbReference type="Proteomes" id="UP001066276"/>
    </source>
</evidence>
<dbReference type="Proteomes" id="UP001066276">
    <property type="component" value="Chromosome 6"/>
</dbReference>
<protein>
    <recommendedName>
        <fullName evidence="4">Transmembrane protein 268</fullName>
    </recommendedName>
</protein>
<name>A0AAV7Q5L8_PLEWA</name>
<dbReference type="Pfam" id="PF14800">
    <property type="entry name" value="DUF4481"/>
    <property type="match status" value="1"/>
</dbReference>
<dbReference type="PANTHER" id="PTHR31193">
    <property type="entry name" value="TRANSMEMBRANE PROTEIN C9ORF91"/>
    <property type="match status" value="1"/>
</dbReference>
<dbReference type="EMBL" id="JANPWB010000010">
    <property type="protein sequence ID" value="KAJ1134530.1"/>
    <property type="molecule type" value="Genomic_DNA"/>
</dbReference>
<keyword evidence="1" id="KW-0472">Membrane</keyword>
<dbReference type="InterPro" id="IPR028054">
    <property type="entry name" value="DUF4481"/>
</dbReference>
<feature type="transmembrane region" description="Helical" evidence="1">
    <location>
        <begin position="132"/>
        <end position="154"/>
    </location>
</feature>